<proteinExistence type="evidence at transcript level"/>
<dbReference type="PANTHER" id="PTHR30244">
    <property type="entry name" value="TRANSAMINASE"/>
    <property type="match status" value="1"/>
</dbReference>
<dbReference type="Gene3D" id="3.40.640.10">
    <property type="entry name" value="Type I PLP-dependent aspartate aminotransferase-like (Major domain)"/>
    <property type="match status" value="1"/>
</dbReference>
<dbReference type="InterPro" id="IPR015421">
    <property type="entry name" value="PyrdxlP-dep_Trfase_major"/>
</dbReference>
<dbReference type="CDD" id="cd00616">
    <property type="entry name" value="AHBA_syn"/>
    <property type="match status" value="1"/>
</dbReference>
<dbReference type="GO" id="GO:0008483">
    <property type="term" value="F:transaminase activity"/>
    <property type="evidence" value="ECO:0007669"/>
    <property type="project" value="UniProtKB-KW"/>
</dbReference>
<dbReference type="GO" id="GO:0030170">
    <property type="term" value="F:pyridoxal phosphate binding"/>
    <property type="evidence" value="ECO:0007669"/>
    <property type="project" value="UniProtKB-ARBA"/>
</dbReference>
<dbReference type="EMBL" id="EF540337">
    <property type="protein sequence ID" value="ABV49405.1"/>
    <property type="molecule type" value="mRNA"/>
</dbReference>
<evidence type="ECO:0000313" key="4">
    <source>
        <dbReference type="EMBL" id="ABV49405.1"/>
    </source>
</evidence>
<keyword evidence="4" id="KW-0808">Transferase</keyword>
<dbReference type="AlphaFoldDB" id="A9LFJ5"/>
<name>A9LFJ5_KARBR</name>
<reference evidence="4" key="1">
    <citation type="journal article" date="2007" name="BMC Evol. Biol.">
        <title>Horizontal gene transfer in chromalveolates.</title>
        <authorList>
            <person name="Nosenko T."/>
            <person name="Bhattacharya D."/>
        </authorList>
    </citation>
    <scope>NUCLEOTIDE SEQUENCE</scope>
    <source>
        <strain evidence="4">Wilson</strain>
    </source>
</reference>
<dbReference type="SUPFAM" id="SSF53383">
    <property type="entry name" value="PLP-dependent transferases"/>
    <property type="match status" value="1"/>
</dbReference>
<dbReference type="FunFam" id="3.40.640.10:FF:000089">
    <property type="entry name" value="Aminotransferase, DegT/DnrJ/EryC1/StrS family"/>
    <property type="match status" value="1"/>
</dbReference>
<protein>
    <submittedName>
        <fullName evidence="4">Phosphate dependent sugar aminotransferase</fullName>
    </submittedName>
</protein>
<dbReference type="GO" id="GO:0000271">
    <property type="term" value="P:polysaccharide biosynthetic process"/>
    <property type="evidence" value="ECO:0007669"/>
    <property type="project" value="TreeGrafter"/>
</dbReference>
<evidence type="ECO:0000256" key="1">
    <source>
        <dbReference type="ARBA" id="ARBA00022898"/>
    </source>
</evidence>
<dbReference type="PANTHER" id="PTHR30244:SF36">
    <property type="entry name" value="3-OXO-GLUCOSE-6-PHOSPHATE:GLUTAMATE AMINOTRANSFERASE"/>
    <property type="match status" value="1"/>
</dbReference>
<feature type="non-terminal residue" evidence="4">
    <location>
        <position position="1"/>
    </location>
</feature>
<sequence>FGSSELWLLRLQVLLPCSVSCSRTMAKLDSTSLILGAGIGAAAAIVLSKAVAKQTESAGKEKKEENNRAQAPASGNIPLVDLKANYLRIKDEVWEGMRDVVEKTAFVLGPHVKKFEDEFAAWCGMKYCLGLNSGTDALYLAVKFYDIGEGDEVIVQGNTFIASVLAISNNGATPVLVDHDEHYMIDVTKIEAAITPKTKAIMPVHLYGNCADMDPIMAIAKKHNLKVIEDASQAHGALYKGRRCGSLGDCGCFSLYPGKNLGAYGDAGCIITNDEELNTKINWWRNWGAKKKYHHELKGGNSRLDTVQAAVLSVKLKYMDSWNARRGELAAYYTEKLKGVGDFVTPTIAKGVVSVWHLYVVQTGKRDELLKFLNDSGIGAGIHYPIPIHELGAYKEECGKFAPQLPLTSANAPKLLSLPMFPELTEAQLDRVIAKCKEFFAQ</sequence>
<dbReference type="Gene3D" id="3.90.1150.10">
    <property type="entry name" value="Aspartate Aminotransferase, domain 1"/>
    <property type="match status" value="1"/>
</dbReference>
<feature type="chain" id="PRO_5002740257" evidence="3">
    <location>
        <begin position="22"/>
        <end position="442"/>
    </location>
</feature>
<dbReference type="InterPro" id="IPR000653">
    <property type="entry name" value="DegT/StrS_aminotransferase"/>
</dbReference>
<evidence type="ECO:0000256" key="3">
    <source>
        <dbReference type="SAM" id="SignalP"/>
    </source>
</evidence>
<dbReference type="InterPro" id="IPR015422">
    <property type="entry name" value="PyrdxlP-dep_Trfase_small"/>
</dbReference>
<feature type="signal peptide" evidence="3">
    <location>
        <begin position="1"/>
        <end position="21"/>
    </location>
</feature>
<keyword evidence="4" id="KW-0032">Aminotransferase</keyword>
<accession>A9LFJ5</accession>
<organism evidence="4">
    <name type="scientific">Karenia brevis</name>
    <name type="common">Red tide dinoflagellate</name>
    <name type="synonym">Gymnodinium breve</name>
    <dbReference type="NCBI Taxonomy" id="156230"/>
    <lineage>
        <taxon>Eukaryota</taxon>
        <taxon>Sar</taxon>
        <taxon>Alveolata</taxon>
        <taxon>Dinophyceae</taxon>
        <taxon>Gymnodiniales</taxon>
        <taxon>Kareniaceae</taxon>
        <taxon>Karenia</taxon>
    </lineage>
</organism>
<comment type="similarity">
    <text evidence="2">Belongs to the DegT/DnrJ/EryC1 family.</text>
</comment>
<evidence type="ECO:0000256" key="2">
    <source>
        <dbReference type="ARBA" id="ARBA00037999"/>
    </source>
</evidence>
<keyword evidence="1" id="KW-0663">Pyridoxal phosphate</keyword>
<keyword evidence="3" id="KW-0732">Signal</keyword>
<dbReference type="Pfam" id="PF01041">
    <property type="entry name" value="DegT_DnrJ_EryC1"/>
    <property type="match status" value="1"/>
</dbReference>
<dbReference type="InterPro" id="IPR015424">
    <property type="entry name" value="PyrdxlP-dep_Trfase"/>
</dbReference>
<dbReference type="PIRSF" id="PIRSF000390">
    <property type="entry name" value="PLP_StrS"/>
    <property type="match status" value="1"/>
</dbReference>